<feature type="region of interest" description="Disordered" evidence="1">
    <location>
        <begin position="45"/>
        <end position="150"/>
    </location>
</feature>
<comment type="caution">
    <text evidence="2">The sequence shown here is derived from an EMBL/GenBank/DDBJ whole genome shotgun (WGS) entry which is preliminary data.</text>
</comment>
<evidence type="ECO:0000313" key="2">
    <source>
        <dbReference type="EMBL" id="RRT37859.1"/>
    </source>
</evidence>
<feature type="compositionally biased region" description="Basic and acidic residues" evidence="1">
    <location>
        <begin position="342"/>
        <end position="353"/>
    </location>
</feature>
<dbReference type="Proteomes" id="UP000287651">
    <property type="component" value="Unassembled WGS sequence"/>
</dbReference>
<feature type="region of interest" description="Disordered" evidence="1">
    <location>
        <begin position="342"/>
        <end position="364"/>
    </location>
</feature>
<feature type="region of interest" description="Disordered" evidence="1">
    <location>
        <begin position="271"/>
        <end position="322"/>
    </location>
</feature>
<dbReference type="AlphaFoldDB" id="A0A426XEF5"/>
<name>A0A426XEF5_ENSVE</name>
<evidence type="ECO:0000313" key="3">
    <source>
        <dbReference type="Proteomes" id="UP000287651"/>
    </source>
</evidence>
<protein>
    <submittedName>
        <fullName evidence="2">Uncharacterized protein</fullName>
    </submittedName>
</protein>
<feature type="compositionally biased region" description="Polar residues" evidence="1">
    <location>
        <begin position="118"/>
        <end position="127"/>
    </location>
</feature>
<sequence>MMTCSPCDESLRMYKYPRPPLVKGGKLSRNHIHPINSTPDLIAEGARSSTNSSAKAFVQERSADHPTTHEDPDYRSRPRHHVGGPRRRACAHRQPHRVDSSSHVVARPQHFGTHRGPRSSTNSSTKAFVQERSANRPTTHEDPDYRSGPRCHVGGLRRRAYAHGQPHRADSSSHIAARPQHLALEEGPMSQDHLSSLFPNRATEEAIPLSPTTVTIPQVTVAPLAPHARLMDMGQSTLTPDRYWRLLTDPGLTPLDSHLVPNGYDRGLLRAGPSSTSLDKDDAGCHSSYSSVCPDNDSTSAGAPVASGRPRGLSGTRGASLTWPGKLRHVNKWLDEVQKEVTKLKEEVGESSKRGSPFTPEIQD</sequence>
<evidence type="ECO:0000256" key="1">
    <source>
        <dbReference type="SAM" id="MobiDB-lite"/>
    </source>
</evidence>
<proteinExistence type="predicted"/>
<dbReference type="EMBL" id="AMZH03021812">
    <property type="protein sequence ID" value="RRT37859.1"/>
    <property type="molecule type" value="Genomic_DNA"/>
</dbReference>
<gene>
    <name evidence="2" type="ORF">B296_00058932</name>
</gene>
<feature type="compositionally biased region" description="Basic and acidic residues" evidence="1">
    <location>
        <begin position="138"/>
        <end position="147"/>
    </location>
</feature>
<accession>A0A426XEF5</accession>
<feature type="compositionally biased region" description="Polar residues" evidence="1">
    <location>
        <begin position="287"/>
        <end position="301"/>
    </location>
</feature>
<reference evidence="2 3" key="1">
    <citation type="journal article" date="2014" name="Agronomy (Basel)">
        <title>A Draft Genome Sequence for Ensete ventricosum, the Drought-Tolerant Tree Against Hunger.</title>
        <authorList>
            <person name="Harrison J."/>
            <person name="Moore K.A."/>
            <person name="Paszkiewicz K."/>
            <person name="Jones T."/>
            <person name="Grant M."/>
            <person name="Ambacheew D."/>
            <person name="Muzemil S."/>
            <person name="Studholme D.J."/>
        </authorList>
    </citation>
    <scope>NUCLEOTIDE SEQUENCE [LARGE SCALE GENOMIC DNA]</scope>
</reference>
<organism evidence="2 3">
    <name type="scientific">Ensete ventricosum</name>
    <name type="common">Abyssinian banana</name>
    <name type="synonym">Musa ensete</name>
    <dbReference type="NCBI Taxonomy" id="4639"/>
    <lineage>
        <taxon>Eukaryota</taxon>
        <taxon>Viridiplantae</taxon>
        <taxon>Streptophyta</taxon>
        <taxon>Embryophyta</taxon>
        <taxon>Tracheophyta</taxon>
        <taxon>Spermatophyta</taxon>
        <taxon>Magnoliopsida</taxon>
        <taxon>Liliopsida</taxon>
        <taxon>Zingiberales</taxon>
        <taxon>Musaceae</taxon>
        <taxon>Ensete</taxon>
    </lineage>
</organism>
<feature type="compositionally biased region" description="Basic and acidic residues" evidence="1">
    <location>
        <begin position="61"/>
        <end position="76"/>
    </location>
</feature>
<feature type="compositionally biased region" description="Basic residues" evidence="1">
    <location>
        <begin position="77"/>
        <end position="95"/>
    </location>
</feature>